<organism evidence="2 3">
    <name type="scientific">Astrephomene gubernaculifera</name>
    <dbReference type="NCBI Taxonomy" id="47775"/>
    <lineage>
        <taxon>Eukaryota</taxon>
        <taxon>Viridiplantae</taxon>
        <taxon>Chlorophyta</taxon>
        <taxon>core chlorophytes</taxon>
        <taxon>Chlorophyceae</taxon>
        <taxon>CS clade</taxon>
        <taxon>Chlamydomonadales</taxon>
        <taxon>Astrephomenaceae</taxon>
        <taxon>Astrephomene</taxon>
    </lineage>
</organism>
<feature type="compositionally biased region" description="Low complexity" evidence="1">
    <location>
        <begin position="450"/>
        <end position="462"/>
    </location>
</feature>
<dbReference type="SUPFAM" id="SSF48371">
    <property type="entry name" value="ARM repeat"/>
    <property type="match status" value="1"/>
</dbReference>
<evidence type="ECO:0000256" key="1">
    <source>
        <dbReference type="SAM" id="MobiDB-lite"/>
    </source>
</evidence>
<feature type="non-terminal residue" evidence="2">
    <location>
        <position position="1"/>
    </location>
</feature>
<reference evidence="2 3" key="1">
    <citation type="journal article" date="2021" name="Sci. Rep.">
        <title>Genome sequencing of the multicellular alga Astrephomene provides insights into convergent evolution of germ-soma differentiation.</title>
        <authorList>
            <person name="Yamashita S."/>
            <person name="Yamamoto K."/>
            <person name="Matsuzaki R."/>
            <person name="Suzuki S."/>
            <person name="Yamaguchi H."/>
            <person name="Hirooka S."/>
            <person name="Minakuchi Y."/>
            <person name="Miyagishima S."/>
            <person name="Kawachi M."/>
            <person name="Toyoda A."/>
            <person name="Nozaki H."/>
        </authorList>
    </citation>
    <scope>NUCLEOTIDE SEQUENCE [LARGE SCALE GENOMIC DNA]</scope>
    <source>
        <strain evidence="2 3">NIES-4017</strain>
    </source>
</reference>
<dbReference type="PANTHER" id="PTHR32059:SF0">
    <property type="entry name" value="RAB11-BINDING PROTEIN RELCH"/>
    <property type="match status" value="1"/>
</dbReference>
<feature type="region of interest" description="Disordered" evidence="1">
    <location>
        <begin position="445"/>
        <end position="475"/>
    </location>
</feature>
<protein>
    <submittedName>
        <fullName evidence="2">Uncharacterized protein</fullName>
    </submittedName>
</protein>
<feature type="region of interest" description="Disordered" evidence="1">
    <location>
        <begin position="203"/>
        <end position="227"/>
    </location>
</feature>
<feature type="non-terminal residue" evidence="2">
    <location>
        <position position="526"/>
    </location>
</feature>
<evidence type="ECO:0000313" key="2">
    <source>
        <dbReference type="EMBL" id="GFR40446.1"/>
    </source>
</evidence>
<dbReference type="Proteomes" id="UP001054857">
    <property type="component" value="Unassembled WGS sequence"/>
</dbReference>
<feature type="compositionally biased region" description="Gly residues" evidence="1">
    <location>
        <begin position="213"/>
        <end position="225"/>
    </location>
</feature>
<proteinExistence type="predicted"/>
<dbReference type="EMBL" id="BMAR01000001">
    <property type="protein sequence ID" value="GFR40446.1"/>
    <property type="molecule type" value="Genomic_DNA"/>
</dbReference>
<name>A0AAD3HH62_9CHLO</name>
<dbReference type="InterPro" id="IPR016024">
    <property type="entry name" value="ARM-type_fold"/>
</dbReference>
<comment type="caution">
    <text evidence="2">The sequence shown here is derived from an EMBL/GenBank/DDBJ whole genome shotgun (WGS) entry which is preliminary data.</text>
</comment>
<sequence length="526" mass="52541">VMQLVVPELLRVCGCLGPPAVTTAAAAGGGEVLEVRRAAAGAVEALCEALGALFTRTAILPVFLAASGTAAELTAAGVVISGGGGGGGGTSIGDVIVPLAVQDVVAAWQPRQPEALRTARQCVLPVLLASVLPACGQLEGHLEGLMGAAHEMRHRWLMGALQDYTAALTLACVLRPALLAPLLRLFEDLLSGASTARMQLHARNQATRTPNGTDGGGAGGSGSGRGTPTAALAPAAAAAPAGPASTAVGLCCTALARSLVPLATLEMASRRLLPGLMALMSYGEPELQRACVGVLAELGLRFRGDGPRVSEQVLAVYDSLLEQGSHAVQLEVLAAGTALAAAAAPSAAVSAAAAAQVEWLLMAVQSTAMRLAAAAASPGGGATPEQLRSVAAQLLAAMKTVVPHDLRLPRLQTNVASALDALARCKTLLPDPQQQAALAALLKERPTGQSTAGPSISSTSTSAPPPPTSNPAVAPSVASFTPLRLHPQPSPAASPLASLAGSLTMGSAVLPLPPGGALHQPHPQPH</sequence>
<gene>
    <name evidence="2" type="ORF">Agub_g974</name>
</gene>
<dbReference type="PANTHER" id="PTHR32059">
    <property type="entry name" value="RAB11-BINDING PROTEIN RELCH"/>
    <property type="match status" value="1"/>
</dbReference>
<dbReference type="InterPro" id="IPR040362">
    <property type="entry name" value="RELCH"/>
</dbReference>
<accession>A0AAD3HH62</accession>
<dbReference type="GO" id="GO:0032367">
    <property type="term" value="P:intracellular cholesterol transport"/>
    <property type="evidence" value="ECO:0007669"/>
    <property type="project" value="InterPro"/>
</dbReference>
<dbReference type="AlphaFoldDB" id="A0AAD3HH62"/>
<evidence type="ECO:0000313" key="3">
    <source>
        <dbReference type="Proteomes" id="UP001054857"/>
    </source>
</evidence>
<dbReference type="GO" id="GO:0005802">
    <property type="term" value="C:trans-Golgi network"/>
    <property type="evidence" value="ECO:0007669"/>
    <property type="project" value="InterPro"/>
</dbReference>
<keyword evidence="3" id="KW-1185">Reference proteome</keyword>
<dbReference type="GO" id="GO:0055037">
    <property type="term" value="C:recycling endosome"/>
    <property type="evidence" value="ECO:0007669"/>
    <property type="project" value="TreeGrafter"/>
</dbReference>